<protein>
    <submittedName>
        <fullName evidence="1">Uncharacterized protein</fullName>
    </submittedName>
</protein>
<gene>
    <name evidence="1" type="ORF">SDC9_206878</name>
</gene>
<dbReference type="EMBL" id="VSSQ01132845">
    <property type="protein sequence ID" value="MPN59158.1"/>
    <property type="molecule type" value="Genomic_DNA"/>
</dbReference>
<organism evidence="1">
    <name type="scientific">bioreactor metagenome</name>
    <dbReference type="NCBI Taxonomy" id="1076179"/>
    <lineage>
        <taxon>unclassified sequences</taxon>
        <taxon>metagenomes</taxon>
        <taxon>ecological metagenomes</taxon>
    </lineage>
</organism>
<name>A0A645J680_9ZZZZ</name>
<proteinExistence type="predicted"/>
<comment type="caution">
    <text evidence="1">The sequence shown here is derived from an EMBL/GenBank/DDBJ whole genome shotgun (WGS) entry which is preliminary data.</text>
</comment>
<sequence length="51" mass="5282">MSWPARMSIFSDPGGANGPPAATLSYAAFIGPNFGITPKTTSTITIRVKIA</sequence>
<dbReference type="AlphaFoldDB" id="A0A645J680"/>
<reference evidence="1" key="1">
    <citation type="submission" date="2019-08" db="EMBL/GenBank/DDBJ databases">
        <authorList>
            <person name="Kucharzyk K."/>
            <person name="Murdoch R.W."/>
            <person name="Higgins S."/>
            <person name="Loffler F."/>
        </authorList>
    </citation>
    <scope>NUCLEOTIDE SEQUENCE</scope>
</reference>
<evidence type="ECO:0000313" key="1">
    <source>
        <dbReference type="EMBL" id="MPN59158.1"/>
    </source>
</evidence>
<accession>A0A645J680</accession>